<dbReference type="PANTHER" id="PTHR12305">
    <property type="entry name" value="PHOSPHATASE WITH HOMOLOGY TO TENSIN"/>
    <property type="match status" value="1"/>
</dbReference>
<feature type="compositionally biased region" description="Basic and acidic residues" evidence="3">
    <location>
        <begin position="533"/>
        <end position="552"/>
    </location>
</feature>
<dbReference type="InterPro" id="IPR029021">
    <property type="entry name" value="Prot-tyrosine_phosphatase-like"/>
</dbReference>
<dbReference type="EC" id="3.1.3.67" evidence="1"/>
<keyword evidence="2" id="KW-0378">Hydrolase</keyword>
<dbReference type="InterPro" id="IPR000387">
    <property type="entry name" value="Tyr_Pase_dom"/>
</dbReference>
<feature type="compositionally biased region" description="Polar residues" evidence="3">
    <location>
        <begin position="290"/>
        <end position="326"/>
    </location>
</feature>
<feature type="compositionally biased region" description="Gly residues" evidence="3">
    <location>
        <begin position="569"/>
        <end position="585"/>
    </location>
</feature>
<dbReference type="PROSITE" id="PS00383">
    <property type="entry name" value="TYR_PHOSPHATASE_1"/>
    <property type="match status" value="1"/>
</dbReference>
<feature type="compositionally biased region" description="Basic and acidic residues" evidence="3">
    <location>
        <begin position="475"/>
        <end position="489"/>
    </location>
</feature>
<evidence type="ECO:0000256" key="3">
    <source>
        <dbReference type="SAM" id="MobiDB-lite"/>
    </source>
</evidence>
<accession>A0AAD6G296</accession>
<organism evidence="6 7">
    <name type="scientific">Penicillium daleae</name>
    <dbReference type="NCBI Taxonomy" id="63821"/>
    <lineage>
        <taxon>Eukaryota</taxon>
        <taxon>Fungi</taxon>
        <taxon>Dikarya</taxon>
        <taxon>Ascomycota</taxon>
        <taxon>Pezizomycotina</taxon>
        <taxon>Eurotiomycetes</taxon>
        <taxon>Eurotiomycetidae</taxon>
        <taxon>Eurotiales</taxon>
        <taxon>Aspergillaceae</taxon>
        <taxon>Penicillium</taxon>
    </lineage>
</organism>
<protein>
    <recommendedName>
        <fullName evidence="1">phosphatidylinositol-3,4,5-trisphosphate 3-phosphatase</fullName>
        <ecNumber evidence="1">3.1.3.67</ecNumber>
    </recommendedName>
</protein>
<dbReference type="InterPro" id="IPR000340">
    <property type="entry name" value="Dual-sp_phosphatase_cat-dom"/>
</dbReference>
<dbReference type="RefSeq" id="XP_056764781.1">
    <property type="nucleotide sequence ID" value="XM_056911955.1"/>
</dbReference>
<dbReference type="Proteomes" id="UP001213681">
    <property type="component" value="Unassembled WGS sequence"/>
</dbReference>
<dbReference type="GO" id="GO:0043491">
    <property type="term" value="P:phosphatidylinositol 3-kinase/protein kinase B signal transduction"/>
    <property type="evidence" value="ECO:0007669"/>
    <property type="project" value="TreeGrafter"/>
</dbReference>
<sequence length="585" mass="64713">RKSLASRVPRLAQHGTTPGLPHIRWENKTLTQPPLRQSSILRQIVAGPRLQHPEAGLDLCYVTDNIIATSGPSATYPQLAYRNPLNELVKFLDSKHGEDWCIWEFRAEGTGYPDSEVYNRIHHFPWPDHHPPPFALIPNIMASMRNWLHRLDPETGDKGTSETTAQKRVAVVHCKAGKGRSGTIAASYLISQEGWKKEDALQRFTDRRMRVGFGNGVSIPSQLRYVGYVDQWANQLEKRYVDRPVEILEIHIWGLRDGVKVGVDGYVDEGKKIKSFHLFHRKERTVVGASDNNITPASTPISTPSQDHLSSKGTSPAPPISTSATMSPLASQSDSSSSMSEISRRATTTHNLSAVIFRPNKRIMLPNSDVNIDLERRSKASYTGFAMVTSVAHVWFNAFFEGGAEHDSGVFETEWDAMDGIKGSARKGIRSFERLKVVWRYPAEHDARMDSSMAGRRISEPKPGEPIHESVPADWRGRKVGQDTSKEDSQTGSSTGSTLLAVGAGSLHALERQLGLRKQTDESKDVSLAGSDDEARERTDEEGRARKAKVVEENGDLEGVQSYYSRNGGAQGEKGDGGQGGESRE</sequence>
<dbReference type="GO" id="GO:0046856">
    <property type="term" value="P:phosphatidylinositol dephosphorylation"/>
    <property type="evidence" value="ECO:0007669"/>
    <property type="project" value="TreeGrafter"/>
</dbReference>
<dbReference type="GO" id="GO:0004725">
    <property type="term" value="F:protein tyrosine phosphatase activity"/>
    <property type="evidence" value="ECO:0007669"/>
    <property type="project" value="TreeGrafter"/>
</dbReference>
<gene>
    <name evidence="6" type="ORF">N7458_008573</name>
</gene>
<dbReference type="Pfam" id="PF00782">
    <property type="entry name" value="DSPc"/>
    <property type="match status" value="1"/>
</dbReference>
<evidence type="ECO:0000259" key="4">
    <source>
        <dbReference type="PROSITE" id="PS50056"/>
    </source>
</evidence>
<evidence type="ECO:0000256" key="2">
    <source>
        <dbReference type="ARBA" id="ARBA00022801"/>
    </source>
</evidence>
<dbReference type="InterPro" id="IPR016130">
    <property type="entry name" value="Tyr_Pase_AS"/>
</dbReference>
<evidence type="ECO:0000256" key="1">
    <source>
        <dbReference type="ARBA" id="ARBA00013015"/>
    </source>
</evidence>
<dbReference type="PANTHER" id="PTHR12305:SF81">
    <property type="entry name" value="PHOSPHATIDYLINOSITOL 3,4,5-TRISPHOSPHATE 3-PHOSPHATASE AND DUAL-SPECIFICITY PROTEIN PHOSPHATASE PTEN"/>
    <property type="match status" value="1"/>
</dbReference>
<evidence type="ECO:0000259" key="5">
    <source>
        <dbReference type="PROSITE" id="PS51181"/>
    </source>
</evidence>
<evidence type="ECO:0000313" key="7">
    <source>
        <dbReference type="Proteomes" id="UP001213681"/>
    </source>
</evidence>
<feature type="compositionally biased region" description="Basic and acidic residues" evidence="3">
    <location>
        <begin position="457"/>
        <end position="468"/>
    </location>
</feature>
<comment type="caution">
    <text evidence="6">The sequence shown here is derived from an EMBL/GenBank/DDBJ whole genome shotgun (WGS) entry which is preliminary data.</text>
</comment>
<dbReference type="GO" id="GO:0005634">
    <property type="term" value="C:nucleus"/>
    <property type="evidence" value="ECO:0007669"/>
    <property type="project" value="TreeGrafter"/>
</dbReference>
<dbReference type="PROSITE" id="PS50056">
    <property type="entry name" value="TYR_PHOSPHATASE_2"/>
    <property type="match status" value="1"/>
</dbReference>
<keyword evidence="7" id="KW-1185">Reference proteome</keyword>
<dbReference type="GO" id="GO:0005829">
    <property type="term" value="C:cytosol"/>
    <property type="evidence" value="ECO:0007669"/>
    <property type="project" value="TreeGrafter"/>
</dbReference>
<dbReference type="CDD" id="cd14497">
    <property type="entry name" value="PTP_PTEN-like"/>
    <property type="match status" value="1"/>
</dbReference>
<feature type="domain" description="Phosphatase tensin-type" evidence="5">
    <location>
        <begin position="48"/>
        <end position="236"/>
    </location>
</feature>
<feature type="region of interest" description="Disordered" evidence="3">
    <location>
        <begin position="450"/>
        <end position="498"/>
    </location>
</feature>
<reference evidence="6" key="1">
    <citation type="submission" date="2022-12" db="EMBL/GenBank/DDBJ databases">
        <authorList>
            <person name="Petersen C."/>
        </authorList>
    </citation>
    <scope>NUCLEOTIDE SEQUENCE</scope>
    <source>
        <strain evidence="6">IBT 16125</strain>
    </source>
</reference>
<dbReference type="SUPFAM" id="SSF52799">
    <property type="entry name" value="(Phosphotyrosine protein) phosphatases II"/>
    <property type="match status" value="1"/>
</dbReference>
<feature type="non-terminal residue" evidence="6">
    <location>
        <position position="1"/>
    </location>
</feature>
<dbReference type="GO" id="GO:0016314">
    <property type="term" value="F:phosphatidylinositol-3,4,5-trisphosphate 3-phosphatase activity"/>
    <property type="evidence" value="ECO:0007669"/>
    <property type="project" value="UniProtKB-EC"/>
</dbReference>
<feature type="compositionally biased region" description="Low complexity" evidence="3">
    <location>
        <begin position="327"/>
        <end position="341"/>
    </location>
</feature>
<dbReference type="InterPro" id="IPR003595">
    <property type="entry name" value="Tyr_Pase_cat"/>
</dbReference>
<feature type="non-terminal residue" evidence="6">
    <location>
        <position position="585"/>
    </location>
</feature>
<dbReference type="InterPro" id="IPR029023">
    <property type="entry name" value="Tensin_phosphatase"/>
</dbReference>
<feature type="region of interest" description="Disordered" evidence="3">
    <location>
        <begin position="289"/>
        <end position="346"/>
    </location>
</feature>
<proteinExistence type="predicted"/>
<dbReference type="GeneID" id="81602198"/>
<dbReference type="PROSITE" id="PS51181">
    <property type="entry name" value="PPASE_TENSIN"/>
    <property type="match status" value="1"/>
</dbReference>
<dbReference type="GO" id="GO:0042995">
    <property type="term" value="C:cell projection"/>
    <property type="evidence" value="ECO:0007669"/>
    <property type="project" value="TreeGrafter"/>
</dbReference>
<dbReference type="SMART" id="SM00404">
    <property type="entry name" value="PTPc_motif"/>
    <property type="match status" value="1"/>
</dbReference>
<name>A0AAD6G296_9EURO</name>
<dbReference type="Gene3D" id="3.90.190.10">
    <property type="entry name" value="Protein tyrosine phosphatase superfamily"/>
    <property type="match status" value="1"/>
</dbReference>
<feature type="region of interest" description="Disordered" evidence="3">
    <location>
        <begin position="515"/>
        <end position="585"/>
    </location>
</feature>
<dbReference type="AlphaFoldDB" id="A0AAD6G296"/>
<reference evidence="6" key="2">
    <citation type="journal article" date="2023" name="IMA Fungus">
        <title>Comparative genomic study of the Penicillium genus elucidates a diverse pangenome and 15 lateral gene transfer events.</title>
        <authorList>
            <person name="Petersen C."/>
            <person name="Sorensen T."/>
            <person name="Nielsen M.R."/>
            <person name="Sondergaard T.E."/>
            <person name="Sorensen J.L."/>
            <person name="Fitzpatrick D.A."/>
            <person name="Frisvad J.C."/>
            <person name="Nielsen K.L."/>
        </authorList>
    </citation>
    <scope>NUCLEOTIDE SEQUENCE</scope>
    <source>
        <strain evidence="6">IBT 16125</strain>
    </source>
</reference>
<feature type="domain" description="Tyrosine specific protein phosphatases" evidence="4">
    <location>
        <begin position="145"/>
        <end position="208"/>
    </location>
</feature>
<evidence type="ECO:0000313" key="6">
    <source>
        <dbReference type="EMBL" id="KAJ5444701.1"/>
    </source>
</evidence>
<dbReference type="InterPro" id="IPR051281">
    <property type="entry name" value="Dual-spec_lipid-protein_phosph"/>
</dbReference>
<dbReference type="EMBL" id="JAPVEA010000007">
    <property type="protein sequence ID" value="KAJ5444701.1"/>
    <property type="molecule type" value="Genomic_DNA"/>
</dbReference>
<dbReference type="GO" id="GO:0005886">
    <property type="term" value="C:plasma membrane"/>
    <property type="evidence" value="ECO:0007669"/>
    <property type="project" value="TreeGrafter"/>
</dbReference>
<dbReference type="GO" id="GO:0051896">
    <property type="term" value="P:regulation of phosphatidylinositol 3-kinase/protein kinase B signal transduction"/>
    <property type="evidence" value="ECO:0007669"/>
    <property type="project" value="TreeGrafter"/>
</dbReference>